<dbReference type="CDD" id="cd06222">
    <property type="entry name" value="RNase_H_like"/>
    <property type="match status" value="1"/>
</dbReference>
<reference evidence="2 3" key="1">
    <citation type="submission" date="2019-09" db="EMBL/GenBank/DDBJ databases">
        <title>A chromosome-level genome assembly of the Chinese tupelo Nyssa sinensis.</title>
        <authorList>
            <person name="Yang X."/>
            <person name="Kang M."/>
            <person name="Yang Y."/>
            <person name="Xiong H."/>
            <person name="Wang M."/>
            <person name="Zhang Z."/>
            <person name="Wang Z."/>
            <person name="Wu H."/>
            <person name="Ma T."/>
            <person name="Liu J."/>
            <person name="Xi Z."/>
        </authorList>
    </citation>
    <scope>NUCLEOTIDE SEQUENCE [LARGE SCALE GENOMIC DNA]</scope>
    <source>
        <strain evidence="2">J267</strain>
        <tissue evidence="2">Leaf</tissue>
    </source>
</reference>
<dbReference type="GO" id="GO:0004523">
    <property type="term" value="F:RNA-DNA hybrid ribonuclease activity"/>
    <property type="evidence" value="ECO:0007669"/>
    <property type="project" value="InterPro"/>
</dbReference>
<dbReference type="GO" id="GO:0003676">
    <property type="term" value="F:nucleic acid binding"/>
    <property type="evidence" value="ECO:0007669"/>
    <property type="project" value="InterPro"/>
</dbReference>
<evidence type="ECO:0000259" key="1">
    <source>
        <dbReference type="Pfam" id="PF13456"/>
    </source>
</evidence>
<evidence type="ECO:0000313" key="2">
    <source>
        <dbReference type="EMBL" id="KAA8518758.1"/>
    </source>
</evidence>
<dbReference type="AlphaFoldDB" id="A0A5J4ZM82"/>
<organism evidence="2 3">
    <name type="scientific">Nyssa sinensis</name>
    <dbReference type="NCBI Taxonomy" id="561372"/>
    <lineage>
        <taxon>Eukaryota</taxon>
        <taxon>Viridiplantae</taxon>
        <taxon>Streptophyta</taxon>
        <taxon>Embryophyta</taxon>
        <taxon>Tracheophyta</taxon>
        <taxon>Spermatophyta</taxon>
        <taxon>Magnoliopsida</taxon>
        <taxon>eudicotyledons</taxon>
        <taxon>Gunneridae</taxon>
        <taxon>Pentapetalae</taxon>
        <taxon>asterids</taxon>
        <taxon>Cornales</taxon>
        <taxon>Nyssaceae</taxon>
        <taxon>Nyssa</taxon>
    </lineage>
</organism>
<dbReference type="Proteomes" id="UP000325577">
    <property type="component" value="Linkage Group LG7"/>
</dbReference>
<dbReference type="EMBL" id="CM018050">
    <property type="protein sequence ID" value="KAA8518758.1"/>
    <property type="molecule type" value="Genomic_DNA"/>
</dbReference>
<dbReference type="InterPro" id="IPR002156">
    <property type="entry name" value="RNaseH_domain"/>
</dbReference>
<evidence type="ECO:0000313" key="3">
    <source>
        <dbReference type="Proteomes" id="UP000325577"/>
    </source>
</evidence>
<keyword evidence="3" id="KW-1185">Reference proteome</keyword>
<sequence>MLKDASAKNYPYEFQTAQCCVAVNSPSDVMVGKSKWKVPEVSLFKLNIDGIWSDSERRGGVGGLVKVCQGEIIGGFGKGLVDCGSVTQAKMLTILHNLIFAKEIGIHEIILESDSLNCLLAIKSPIGDFLSLGIHVEEVKAAFRFFSRIYCVHVRREANAVVYALACYVKGLENNVFWMEEILTCFNLLVLKNSSSLRS</sequence>
<protein>
    <recommendedName>
        <fullName evidence="1">RNase H type-1 domain-containing protein</fullName>
    </recommendedName>
</protein>
<gene>
    <name evidence="2" type="ORF">F0562_016468</name>
</gene>
<dbReference type="OrthoDB" id="1906820at2759"/>
<feature type="domain" description="RNase H type-1" evidence="1">
    <location>
        <begin position="47"/>
        <end position="166"/>
    </location>
</feature>
<name>A0A5J4ZM82_9ASTE</name>
<dbReference type="PANTHER" id="PTHR47074:SF48">
    <property type="entry name" value="POLYNUCLEOTIDYL TRANSFERASE, RIBONUCLEASE H-LIKE SUPERFAMILY PROTEIN"/>
    <property type="match status" value="1"/>
</dbReference>
<dbReference type="Pfam" id="PF13456">
    <property type="entry name" value="RVT_3"/>
    <property type="match status" value="1"/>
</dbReference>
<dbReference type="PANTHER" id="PTHR47074">
    <property type="entry name" value="BNAC02G40300D PROTEIN"/>
    <property type="match status" value="1"/>
</dbReference>
<dbReference type="InterPro" id="IPR036397">
    <property type="entry name" value="RNaseH_sf"/>
</dbReference>
<dbReference type="InterPro" id="IPR052929">
    <property type="entry name" value="RNase_H-like_EbsB-rel"/>
</dbReference>
<dbReference type="Gene3D" id="3.30.420.10">
    <property type="entry name" value="Ribonuclease H-like superfamily/Ribonuclease H"/>
    <property type="match status" value="1"/>
</dbReference>
<proteinExistence type="predicted"/>
<dbReference type="InterPro" id="IPR044730">
    <property type="entry name" value="RNase_H-like_dom_plant"/>
</dbReference>
<accession>A0A5J4ZM82</accession>